<keyword evidence="2" id="KW-0677">Repeat</keyword>
<dbReference type="PANTHER" id="PTHR46093">
    <property type="entry name" value="ACYL-COA-BINDING DOMAIN-CONTAINING PROTEIN 5"/>
    <property type="match status" value="1"/>
</dbReference>
<evidence type="ECO:0000313" key="5">
    <source>
        <dbReference type="EMBL" id="KAG9320894.1"/>
    </source>
</evidence>
<gene>
    <name evidence="5" type="ORF">KVV02_008678</name>
</gene>
<feature type="compositionally biased region" description="Polar residues" evidence="3">
    <location>
        <begin position="488"/>
        <end position="509"/>
    </location>
</feature>
<dbReference type="AlphaFoldDB" id="A0A9P8A1W4"/>
<evidence type="ECO:0000256" key="3">
    <source>
        <dbReference type="SAM" id="MobiDB-lite"/>
    </source>
</evidence>
<keyword evidence="4" id="KW-0812">Transmembrane</keyword>
<evidence type="ECO:0000256" key="2">
    <source>
        <dbReference type="ARBA" id="ARBA00022737"/>
    </source>
</evidence>
<reference evidence="5" key="1">
    <citation type="submission" date="2021-07" db="EMBL/GenBank/DDBJ databases">
        <title>Draft genome of Mortierella alpina, strain LL118, isolated from an aspen leaf litter sample.</title>
        <authorList>
            <person name="Yang S."/>
            <person name="Vinatzer B.A."/>
        </authorList>
    </citation>
    <scope>NUCLEOTIDE SEQUENCE</scope>
    <source>
        <strain evidence="5">LL118</strain>
    </source>
</reference>
<keyword evidence="4" id="KW-0472">Membrane</keyword>
<dbReference type="PANTHER" id="PTHR46093:SF18">
    <property type="entry name" value="FIBRONECTIN TYPE-III DOMAIN-CONTAINING PROTEIN"/>
    <property type="match status" value="1"/>
</dbReference>
<dbReference type="InterPro" id="IPR015915">
    <property type="entry name" value="Kelch-typ_b-propeller"/>
</dbReference>
<keyword evidence="4" id="KW-1133">Transmembrane helix</keyword>
<protein>
    <recommendedName>
        <fullName evidence="7">Galactose oxidase</fullName>
    </recommendedName>
</protein>
<proteinExistence type="predicted"/>
<name>A0A9P8A1W4_MORAP</name>
<dbReference type="Gene3D" id="2.120.10.80">
    <property type="entry name" value="Kelch-type beta propeller"/>
    <property type="match status" value="1"/>
</dbReference>
<feature type="transmembrane region" description="Helical" evidence="4">
    <location>
        <begin position="430"/>
        <end position="454"/>
    </location>
</feature>
<feature type="region of interest" description="Disordered" evidence="3">
    <location>
        <begin position="689"/>
        <end position="717"/>
    </location>
</feature>
<dbReference type="SUPFAM" id="SSF117281">
    <property type="entry name" value="Kelch motif"/>
    <property type="match status" value="1"/>
</dbReference>
<keyword evidence="1" id="KW-0880">Kelch repeat</keyword>
<accession>A0A9P8A1W4</accession>
<feature type="compositionally biased region" description="Basic and acidic residues" evidence="3">
    <location>
        <begin position="473"/>
        <end position="482"/>
    </location>
</feature>
<sequence>MDIPPQEEERVQNHIHYAIQMILQITLSASVFPLSSLQLLSSLCIHIHSIPGMRIGTMPSLLGPFTLLLALVSLLSTARAQVTPAPVQELAFARAGSKLYIQGGKQDENGVRVGLSSQLFSLDLSVSWPVNAPVWQALTPGQSMYFLNGVVTHNEQNFLTIRVGVNNSLILNNYNIASDRWAGTQTVFPPEETRQGIRPVIDPNTGLVYMNAWSNMNVLNPSSLAVTLKPMPANVFTSRLFSGAVYNKLRGSILYYGGLNASIKLDPGATYVTEYTISTGLWSNFTTSGDPPVPRADFCMASNDEGTKIVVYGGRIEPDTTTTPPTQFTGTIHILDVPTGKWTAGTVGTVRGYMACILVGDQFVAWGGTDGLNTIKGPPVIFNINTNQWAIEYKPPAFLAAKPTAIIGGAPPSSTTAASSSSSGDSTSNLGAILGGTFGALFVIALAGIVYLYLKRREDKEKYGIAAEQKLQDRCMQERPEEPVSVLQDRQFSGSQARSPQNSNHTSEQALHRDPQDIHSMNYQIPSPQRHYVSQTKNDTPGTMNTPPSALAAMDQPFAANNYVVGTNGEVYMAYSPSTTGAISQDISAFGGSSASSHYPYNNTYAVPAYSSNADIYSTQPIPVPTNAAGYSAYTLTVSDGTSSTLNGNSSLVAMTTTMPDGVVPLNPPSLPQRPVQDDREYYAAMPGYADGDRQSQAMTSEVTGGYVPPPHPLPPH</sequence>
<evidence type="ECO:0000256" key="1">
    <source>
        <dbReference type="ARBA" id="ARBA00022441"/>
    </source>
</evidence>
<organism evidence="5 6">
    <name type="scientific">Mortierella alpina</name>
    <name type="common">Oleaginous fungus</name>
    <name type="synonym">Mortierella renispora</name>
    <dbReference type="NCBI Taxonomy" id="64518"/>
    <lineage>
        <taxon>Eukaryota</taxon>
        <taxon>Fungi</taxon>
        <taxon>Fungi incertae sedis</taxon>
        <taxon>Mucoromycota</taxon>
        <taxon>Mortierellomycotina</taxon>
        <taxon>Mortierellomycetes</taxon>
        <taxon>Mortierellales</taxon>
        <taxon>Mortierellaceae</taxon>
        <taxon>Mortierella</taxon>
    </lineage>
</organism>
<evidence type="ECO:0000256" key="4">
    <source>
        <dbReference type="SAM" id="Phobius"/>
    </source>
</evidence>
<dbReference type="EMBL" id="JAIFTL010000248">
    <property type="protein sequence ID" value="KAG9320894.1"/>
    <property type="molecule type" value="Genomic_DNA"/>
</dbReference>
<evidence type="ECO:0008006" key="7">
    <source>
        <dbReference type="Google" id="ProtNLM"/>
    </source>
</evidence>
<evidence type="ECO:0000313" key="6">
    <source>
        <dbReference type="Proteomes" id="UP000717515"/>
    </source>
</evidence>
<dbReference type="Proteomes" id="UP000717515">
    <property type="component" value="Unassembled WGS sequence"/>
</dbReference>
<feature type="compositionally biased region" description="Pro residues" evidence="3">
    <location>
        <begin position="708"/>
        <end position="717"/>
    </location>
</feature>
<feature type="region of interest" description="Disordered" evidence="3">
    <location>
        <begin position="473"/>
        <end position="511"/>
    </location>
</feature>
<comment type="caution">
    <text evidence="5">The sequence shown here is derived from an EMBL/GenBank/DDBJ whole genome shotgun (WGS) entry which is preliminary data.</text>
</comment>